<dbReference type="PROSITE" id="PS51935">
    <property type="entry name" value="NLPC_P60"/>
    <property type="match status" value="1"/>
</dbReference>
<evidence type="ECO:0000256" key="2">
    <source>
        <dbReference type="ARBA" id="ARBA00022670"/>
    </source>
</evidence>
<evidence type="ECO:0000256" key="4">
    <source>
        <dbReference type="ARBA" id="ARBA00022807"/>
    </source>
</evidence>
<dbReference type="SUPFAM" id="SSF54001">
    <property type="entry name" value="Cysteine proteinases"/>
    <property type="match status" value="1"/>
</dbReference>
<feature type="domain" description="NlpC/P60" evidence="5">
    <location>
        <begin position="1"/>
        <end position="108"/>
    </location>
</feature>
<dbReference type="InterPro" id="IPR051794">
    <property type="entry name" value="PG_Endopeptidase_C40"/>
</dbReference>
<keyword evidence="2" id="KW-0645">Protease</keyword>
<keyword evidence="4" id="KW-0788">Thiol protease</keyword>
<evidence type="ECO:0000313" key="7">
    <source>
        <dbReference type="Proteomes" id="UP000198953"/>
    </source>
</evidence>
<organism evidence="6 7">
    <name type="scientific">Nonomuraea pusilla</name>
    <dbReference type="NCBI Taxonomy" id="46177"/>
    <lineage>
        <taxon>Bacteria</taxon>
        <taxon>Bacillati</taxon>
        <taxon>Actinomycetota</taxon>
        <taxon>Actinomycetes</taxon>
        <taxon>Streptosporangiales</taxon>
        <taxon>Streptosporangiaceae</taxon>
        <taxon>Nonomuraea</taxon>
    </lineage>
</organism>
<evidence type="ECO:0000259" key="5">
    <source>
        <dbReference type="PROSITE" id="PS51935"/>
    </source>
</evidence>
<evidence type="ECO:0000313" key="6">
    <source>
        <dbReference type="EMBL" id="SEM72750.1"/>
    </source>
</evidence>
<accession>A0A1H8APU6</accession>
<proteinExistence type="inferred from homology"/>
<name>A0A1H8APU6_9ACTN</name>
<reference evidence="6 7" key="1">
    <citation type="submission" date="2016-10" db="EMBL/GenBank/DDBJ databases">
        <authorList>
            <person name="de Groot N.N."/>
        </authorList>
    </citation>
    <scope>NUCLEOTIDE SEQUENCE [LARGE SCALE GENOMIC DNA]</scope>
    <source>
        <strain evidence="6 7">DSM 43357</strain>
    </source>
</reference>
<comment type="similarity">
    <text evidence="1">Belongs to the peptidase C40 family.</text>
</comment>
<sequence>MSKRGIPYVWGGTTDRGYDCSGLTLKAYAAAGIELPRTAEEQYNAFTRKIAWDDLKPGDLVFFHGLGHVGMISRPGYMVHAPHTGDVVKEEQLSAWRKDSFVGAVRPDRKGVERWAQIQKQRRAPAPAMPTATL</sequence>
<dbReference type="InterPro" id="IPR038765">
    <property type="entry name" value="Papain-like_cys_pep_sf"/>
</dbReference>
<dbReference type="GO" id="GO:0006508">
    <property type="term" value="P:proteolysis"/>
    <property type="evidence" value="ECO:0007669"/>
    <property type="project" value="UniProtKB-KW"/>
</dbReference>
<dbReference type="AlphaFoldDB" id="A0A1H8APU6"/>
<dbReference type="InterPro" id="IPR000064">
    <property type="entry name" value="NLP_P60_dom"/>
</dbReference>
<dbReference type="RefSeq" id="WP_055505170.1">
    <property type="nucleotide sequence ID" value="NZ_BBZG01000002.1"/>
</dbReference>
<evidence type="ECO:0000256" key="1">
    <source>
        <dbReference type="ARBA" id="ARBA00007074"/>
    </source>
</evidence>
<dbReference type="STRING" id="46177.SAMN05660976_05938"/>
<dbReference type="Proteomes" id="UP000198953">
    <property type="component" value="Unassembled WGS sequence"/>
</dbReference>
<dbReference type="PANTHER" id="PTHR47359">
    <property type="entry name" value="PEPTIDOGLYCAN DL-ENDOPEPTIDASE CWLO"/>
    <property type="match status" value="1"/>
</dbReference>
<evidence type="ECO:0000256" key="3">
    <source>
        <dbReference type="ARBA" id="ARBA00022801"/>
    </source>
</evidence>
<dbReference type="GO" id="GO:0008234">
    <property type="term" value="F:cysteine-type peptidase activity"/>
    <property type="evidence" value="ECO:0007669"/>
    <property type="project" value="UniProtKB-KW"/>
</dbReference>
<keyword evidence="7" id="KW-1185">Reference proteome</keyword>
<protein>
    <submittedName>
        <fullName evidence="6">NlpC/P60 family protein</fullName>
    </submittedName>
</protein>
<dbReference type="EMBL" id="FOBF01000016">
    <property type="protein sequence ID" value="SEM72750.1"/>
    <property type="molecule type" value="Genomic_DNA"/>
</dbReference>
<dbReference type="Gene3D" id="3.90.1720.10">
    <property type="entry name" value="endopeptidase domain like (from Nostoc punctiforme)"/>
    <property type="match status" value="1"/>
</dbReference>
<keyword evidence="3" id="KW-0378">Hydrolase</keyword>
<dbReference type="OrthoDB" id="3209655at2"/>
<dbReference type="PANTHER" id="PTHR47359:SF3">
    <property type="entry name" value="NLP_P60 DOMAIN-CONTAINING PROTEIN-RELATED"/>
    <property type="match status" value="1"/>
</dbReference>
<dbReference type="Pfam" id="PF00877">
    <property type="entry name" value="NLPC_P60"/>
    <property type="match status" value="1"/>
</dbReference>
<gene>
    <name evidence="6" type="ORF">SAMN05660976_05938</name>
</gene>